<dbReference type="InterPro" id="IPR036388">
    <property type="entry name" value="WH-like_DNA-bd_sf"/>
</dbReference>
<dbReference type="GO" id="GO:0003700">
    <property type="term" value="F:DNA-binding transcription factor activity"/>
    <property type="evidence" value="ECO:0007669"/>
    <property type="project" value="TreeGrafter"/>
</dbReference>
<dbReference type="PANTHER" id="PTHR30136">
    <property type="entry name" value="HELIX-TURN-HELIX TRANSCRIPTIONAL REGULATOR, ICLR FAMILY"/>
    <property type="match status" value="1"/>
</dbReference>
<evidence type="ECO:0000259" key="4">
    <source>
        <dbReference type="PROSITE" id="PS51077"/>
    </source>
</evidence>
<reference evidence="6 7" key="1">
    <citation type="submission" date="2019-09" db="EMBL/GenBank/DDBJ databases">
        <title>Non-baumannii Acinetobacter spp. carrying blaNDM-1 isolated in China.</title>
        <authorList>
            <person name="Cui C."/>
            <person name="Chen C."/>
            <person name="Sun J."/>
            <person name="Liu Y."/>
        </authorList>
    </citation>
    <scope>NUCLEOTIDE SEQUENCE [LARGE SCALE GENOMIC DNA]</scope>
    <source>
        <strain evidence="6 7">HZE23-1</strain>
    </source>
</reference>
<accession>A0AAE7BY13</accession>
<dbReference type="InterPro" id="IPR050707">
    <property type="entry name" value="HTH_MetabolicPath_Reg"/>
</dbReference>
<keyword evidence="1" id="KW-0805">Transcription regulation</keyword>
<dbReference type="Pfam" id="PF01614">
    <property type="entry name" value="IclR_C"/>
    <property type="match status" value="1"/>
</dbReference>
<protein>
    <submittedName>
        <fullName evidence="6">IclR family transcriptional regulator</fullName>
    </submittedName>
</protein>
<dbReference type="GO" id="GO:0045892">
    <property type="term" value="P:negative regulation of DNA-templated transcription"/>
    <property type="evidence" value="ECO:0007669"/>
    <property type="project" value="TreeGrafter"/>
</dbReference>
<dbReference type="PANTHER" id="PTHR30136:SF8">
    <property type="entry name" value="TRANSCRIPTIONAL REGULATORY PROTEIN"/>
    <property type="match status" value="1"/>
</dbReference>
<name>A0AAE7BY13_9GAMM</name>
<dbReference type="InterPro" id="IPR036390">
    <property type="entry name" value="WH_DNA-bd_sf"/>
</dbReference>
<dbReference type="Proteomes" id="UP000503505">
    <property type="component" value="Chromosome"/>
</dbReference>
<keyword evidence="2" id="KW-0238">DNA-binding</keyword>
<evidence type="ECO:0000259" key="5">
    <source>
        <dbReference type="PROSITE" id="PS51078"/>
    </source>
</evidence>
<evidence type="ECO:0000256" key="1">
    <source>
        <dbReference type="ARBA" id="ARBA00023015"/>
    </source>
</evidence>
<dbReference type="GO" id="GO:0003677">
    <property type="term" value="F:DNA binding"/>
    <property type="evidence" value="ECO:0007669"/>
    <property type="project" value="UniProtKB-KW"/>
</dbReference>
<feature type="domain" description="HTH iclR-type" evidence="4">
    <location>
        <begin position="23"/>
        <end position="84"/>
    </location>
</feature>
<feature type="domain" description="IclR-ED" evidence="5">
    <location>
        <begin position="85"/>
        <end position="269"/>
    </location>
</feature>
<dbReference type="InterPro" id="IPR005471">
    <property type="entry name" value="Tscrpt_reg_IclR_N"/>
</dbReference>
<dbReference type="Gene3D" id="1.10.10.10">
    <property type="entry name" value="Winged helix-like DNA-binding domain superfamily/Winged helix DNA-binding domain"/>
    <property type="match status" value="1"/>
</dbReference>
<dbReference type="EMBL" id="CP044463">
    <property type="protein sequence ID" value="QIC67929.1"/>
    <property type="molecule type" value="Genomic_DNA"/>
</dbReference>
<evidence type="ECO:0000256" key="2">
    <source>
        <dbReference type="ARBA" id="ARBA00023125"/>
    </source>
</evidence>
<dbReference type="SMART" id="SM00346">
    <property type="entry name" value="HTH_ICLR"/>
    <property type="match status" value="1"/>
</dbReference>
<proteinExistence type="predicted"/>
<evidence type="ECO:0000313" key="6">
    <source>
        <dbReference type="EMBL" id="QIC67929.1"/>
    </source>
</evidence>
<evidence type="ECO:0000313" key="7">
    <source>
        <dbReference type="Proteomes" id="UP000503505"/>
    </source>
</evidence>
<dbReference type="PROSITE" id="PS51077">
    <property type="entry name" value="HTH_ICLR"/>
    <property type="match status" value="1"/>
</dbReference>
<dbReference type="AlphaFoldDB" id="A0AAE7BY13"/>
<gene>
    <name evidence="6" type="ORF">FSC10_11415</name>
</gene>
<keyword evidence="3" id="KW-0804">Transcription</keyword>
<dbReference type="InterPro" id="IPR014757">
    <property type="entry name" value="Tscrpt_reg_IclR_C"/>
</dbReference>
<dbReference type="Gene3D" id="3.30.450.40">
    <property type="match status" value="1"/>
</dbReference>
<dbReference type="RefSeq" id="WP_051061896.1">
    <property type="nucleotide sequence ID" value="NZ_CP044463.1"/>
</dbReference>
<organism evidence="6 7">
    <name type="scientific">Acinetobacter schindleri</name>
    <dbReference type="NCBI Taxonomy" id="108981"/>
    <lineage>
        <taxon>Bacteria</taxon>
        <taxon>Pseudomonadati</taxon>
        <taxon>Pseudomonadota</taxon>
        <taxon>Gammaproteobacteria</taxon>
        <taxon>Moraxellales</taxon>
        <taxon>Moraxellaceae</taxon>
        <taxon>Acinetobacter</taxon>
    </lineage>
</organism>
<dbReference type="SUPFAM" id="SSF55781">
    <property type="entry name" value="GAF domain-like"/>
    <property type="match status" value="1"/>
</dbReference>
<dbReference type="PROSITE" id="PS51078">
    <property type="entry name" value="ICLR_ED"/>
    <property type="match status" value="1"/>
</dbReference>
<sequence>MKINAYMQDETMNVEEEKLQGGVQSLEVGLTVLDALTEHNAPMMLKELSEVLSMHPAKVHRYVVSLIRKGYAQQLSDGRYSLGERAHAFGVNALKRTDMLELTQKYIAQIQQHLNCSIHVSKWFADGAVVVQSLESNHVFNIITRVGSRMPLLKSATGRLHACLQPEYIIKPLLEKEWASSAKAGQYPANWEEFLQLKEKILQQGYASVTGDMMAGIHAVAIPVYNFSRQLDHVITCIGTEDQLPADQMQQAIDYLLGIQQQIDALFNPQVAV</sequence>
<dbReference type="InterPro" id="IPR029016">
    <property type="entry name" value="GAF-like_dom_sf"/>
</dbReference>
<dbReference type="Pfam" id="PF09339">
    <property type="entry name" value="HTH_IclR"/>
    <property type="match status" value="1"/>
</dbReference>
<evidence type="ECO:0000256" key="3">
    <source>
        <dbReference type="ARBA" id="ARBA00023163"/>
    </source>
</evidence>
<dbReference type="SUPFAM" id="SSF46785">
    <property type="entry name" value="Winged helix' DNA-binding domain"/>
    <property type="match status" value="1"/>
</dbReference>